<feature type="transmembrane region" description="Helical" evidence="1">
    <location>
        <begin position="96"/>
        <end position="117"/>
    </location>
</feature>
<dbReference type="InterPro" id="IPR052728">
    <property type="entry name" value="O2_lipid_transport_reg"/>
</dbReference>
<evidence type="ECO:0000313" key="2">
    <source>
        <dbReference type="EMBL" id="MFH4984096.1"/>
    </source>
</evidence>
<feature type="transmembrane region" description="Helical" evidence="1">
    <location>
        <begin position="69"/>
        <end position="89"/>
    </location>
</feature>
<sequence length="279" mass="32321">MFFIALLKSRFVGTVLIIINIVMSAVLRIIVMAIKQLPPAPLYWSTQPVFSGNYEEHYVNIYIKPWHRMGPYLIGIFLGYYLATTDVLVERTRPLTLMLAGWALTILLSFFAIFGLWPVLQGWNWPLYYFFYGAVHRTAFALSGAWLIYACHTDNGGYLNRFLKAKFFIPLSSLSYNIYLWHMPWIYALFTLLPFPITYRSHFPLFVLTTIALVLSCLVAFIFSLMAEIPAINLEKILLNPSLRQQRKNLPFSPVPTNEMDTVNAFQSAYKVDKEECWK</sequence>
<dbReference type="PANTHER" id="PTHR11161">
    <property type="entry name" value="O-ACYLTRANSFERASE"/>
    <property type="match status" value="1"/>
</dbReference>
<evidence type="ECO:0008006" key="4">
    <source>
        <dbReference type="Google" id="ProtNLM"/>
    </source>
</evidence>
<accession>A0ABD6EW28</accession>
<proteinExistence type="predicted"/>
<dbReference type="AlphaFoldDB" id="A0ABD6EW28"/>
<reference evidence="2 3" key="1">
    <citation type="submission" date="2024-08" db="EMBL/GenBank/DDBJ databases">
        <title>Gnathostoma spinigerum genome.</title>
        <authorList>
            <person name="Gonzalez-Bertolin B."/>
            <person name="Monzon S."/>
            <person name="Zaballos A."/>
            <person name="Jimenez P."/>
            <person name="Dekumyoy P."/>
            <person name="Varona S."/>
            <person name="Cuesta I."/>
            <person name="Sumanam S."/>
            <person name="Adisakwattana P."/>
            <person name="Gasser R.B."/>
            <person name="Hernandez-Gonzalez A."/>
            <person name="Young N.D."/>
            <person name="Perteguer M.J."/>
        </authorList>
    </citation>
    <scope>NUCLEOTIDE SEQUENCE [LARGE SCALE GENOMIC DNA]</scope>
    <source>
        <strain evidence="2">AL3</strain>
        <tissue evidence="2">Liver</tissue>
    </source>
</reference>
<dbReference type="PANTHER" id="PTHR11161:SF70">
    <property type="entry name" value="ACYLTRANSFERASE 3 DOMAIN-CONTAINING PROTEIN"/>
    <property type="match status" value="1"/>
</dbReference>
<name>A0ABD6EW28_9BILA</name>
<organism evidence="2 3">
    <name type="scientific">Gnathostoma spinigerum</name>
    <dbReference type="NCBI Taxonomy" id="75299"/>
    <lineage>
        <taxon>Eukaryota</taxon>
        <taxon>Metazoa</taxon>
        <taxon>Ecdysozoa</taxon>
        <taxon>Nematoda</taxon>
        <taxon>Chromadorea</taxon>
        <taxon>Rhabditida</taxon>
        <taxon>Spirurina</taxon>
        <taxon>Gnathostomatomorpha</taxon>
        <taxon>Gnathostomatoidea</taxon>
        <taxon>Gnathostomatidae</taxon>
        <taxon>Gnathostoma</taxon>
    </lineage>
</organism>
<feature type="transmembrane region" description="Helical" evidence="1">
    <location>
        <begin position="129"/>
        <end position="151"/>
    </location>
</feature>
<feature type="transmembrane region" description="Helical" evidence="1">
    <location>
        <begin position="163"/>
        <end position="183"/>
    </location>
</feature>
<protein>
    <recommendedName>
        <fullName evidence="4">Acyltransferase 3 domain-containing protein</fullName>
    </recommendedName>
</protein>
<evidence type="ECO:0000256" key="1">
    <source>
        <dbReference type="SAM" id="Phobius"/>
    </source>
</evidence>
<evidence type="ECO:0000313" key="3">
    <source>
        <dbReference type="Proteomes" id="UP001608902"/>
    </source>
</evidence>
<feature type="transmembrane region" description="Helical" evidence="1">
    <location>
        <begin position="203"/>
        <end position="227"/>
    </location>
</feature>
<dbReference type="Proteomes" id="UP001608902">
    <property type="component" value="Unassembled WGS sequence"/>
</dbReference>
<gene>
    <name evidence="2" type="ORF">AB6A40_010805</name>
</gene>
<comment type="caution">
    <text evidence="2">The sequence shown here is derived from an EMBL/GenBank/DDBJ whole genome shotgun (WGS) entry which is preliminary data.</text>
</comment>
<dbReference type="EMBL" id="JBGFUD010015208">
    <property type="protein sequence ID" value="MFH4984096.1"/>
    <property type="molecule type" value="Genomic_DNA"/>
</dbReference>
<keyword evidence="1" id="KW-0812">Transmembrane</keyword>
<keyword evidence="1" id="KW-0472">Membrane</keyword>
<keyword evidence="1" id="KW-1133">Transmembrane helix</keyword>
<feature type="transmembrane region" description="Helical" evidence="1">
    <location>
        <begin position="12"/>
        <end position="34"/>
    </location>
</feature>
<keyword evidence="3" id="KW-1185">Reference proteome</keyword>